<dbReference type="Pfam" id="PF05860">
    <property type="entry name" value="TPS"/>
    <property type="match status" value="1"/>
</dbReference>
<organism evidence="2 3">
    <name type="scientific">Tolypothrix bouteillei VB521301</name>
    <dbReference type="NCBI Taxonomy" id="1479485"/>
    <lineage>
        <taxon>Bacteria</taxon>
        <taxon>Bacillati</taxon>
        <taxon>Cyanobacteriota</taxon>
        <taxon>Cyanophyceae</taxon>
        <taxon>Nostocales</taxon>
        <taxon>Tolypothrichaceae</taxon>
        <taxon>Tolypothrix</taxon>
    </lineage>
</organism>
<evidence type="ECO:0000313" key="2">
    <source>
        <dbReference type="EMBL" id="KAF3889331.1"/>
    </source>
</evidence>
<protein>
    <submittedName>
        <fullName evidence="2">Filamentous hemagglutinin N-terminal domain-containing protein</fullName>
    </submittedName>
</protein>
<dbReference type="AlphaFoldDB" id="A0A8S9T9V0"/>
<feature type="domain" description="Filamentous haemagglutinin FhaB/tRNA nuclease CdiA-like TPS" evidence="1">
    <location>
        <begin position="68"/>
        <end position="182"/>
    </location>
</feature>
<proteinExistence type="predicted"/>
<reference evidence="2" key="1">
    <citation type="journal article" date="2015" name="Genome Announc.">
        <title>Draft Genome Sequence of Tolypothrix boutellei Strain VB521301.</title>
        <authorList>
            <person name="Chandrababunaidu M.M."/>
            <person name="Singh D."/>
            <person name="Sen D."/>
            <person name="Bhan S."/>
            <person name="Das S."/>
            <person name="Gupta A."/>
            <person name="Adhikary S.P."/>
            <person name="Tripathy S."/>
        </authorList>
    </citation>
    <scope>NUCLEOTIDE SEQUENCE</scope>
    <source>
        <strain evidence="2">VB521301</strain>
    </source>
</reference>
<dbReference type="InterPro" id="IPR011050">
    <property type="entry name" value="Pectin_lyase_fold/virulence"/>
</dbReference>
<comment type="caution">
    <text evidence="2">The sequence shown here is derived from an EMBL/GenBank/DDBJ whole genome shotgun (WGS) entry which is preliminary data.</text>
</comment>
<dbReference type="Proteomes" id="UP000029738">
    <property type="component" value="Unassembled WGS sequence"/>
</dbReference>
<name>A0A8S9T9V0_9CYAN</name>
<gene>
    <name evidence="2" type="ORF">DA73_0400030505</name>
</gene>
<dbReference type="Gene3D" id="2.160.20.10">
    <property type="entry name" value="Single-stranded right-handed beta-helix, Pectin lyase-like"/>
    <property type="match status" value="2"/>
</dbReference>
<dbReference type="EMBL" id="JHEG04000001">
    <property type="protein sequence ID" value="KAF3889331.1"/>
    <property type="molecule type" value="Genomic_DNA"/>
</dbReference>
<sequence length="952" mass="99644">MQFTRQKSAKREIIVSDRNSYFPDTKQSWGYWQFKPVLFLTLLLLNLFTDKVLSQSTPSNIQADDTLGSESSQIIQNFQGQPIEVITGGAIRAINLFHSFKEFNVGKQRGVYFFNSNGRIQNILTRVTGGNRSEILGTLGTFGNSKPNLFLINPNGIIFGENARLNVQGSFIATTANDVQFGNQGFFSATNPEAPSSLLTINPGALFFNRINQTVSIQNNSGLLRVPDGTSLLLVGGNVRMDGGVAIANGGRVELGGLASAGTVILNEDGKNISLSFPENVERSNVFLSKGASVSVLSGGGAIVQEPPLSAIAINSKNLELREGSALSASITGSLGSQDTKAGDIVINATESIVLDGGRIDSTLLTPDTQGRGGNIEISTGNLTIGNNGNISVSSSGKGNAGNVKIEAKNEVVSDSGQIESVLLPNAQGKGGNISINAKKISLLNDAFVEASSLTKGDAGNIQINANEKIILDRSSINSSVLFAQEFNFLGEGNAGKIEIKSPQIFLNNNSLIANSNTRQGNAGNISLEARDLFSAANGSIIESSLGQPNGTSAEGKVGTISIFAKNVSFTNGSALLARSYSNSIGEAGTLSIQATDSISFDGFNSSIVTAVAPGARANGSNIKLEANAISIANGARLSTSIFGKGNGGNMRITAKDTVFVDNSSIDSGVGKTGEGNAGEIDIKTSKIFFNNGAQLSTESQGQGNAGNIMISANSFTLDRNSSILALNTPSVASSTSLSGGNITLRIADRLLLSNNSDISTQASSNANGGNIDITASAIIAFDDSDLFAFAQQGKGGNITLNTPAYFGFNFNPASSQIKPNPSNNFLNGNNRADINATGELSSGNTFIPDTSYIQNNLAELVQTPIDTNALIANSCIARRGKQENTFTVTGSGGLPNRPGDIAVSVYSTGDVRNVQTENRSRPWQKGDPILEPQNVYYLPSGKLVLSRECPQ</sequence>
<dbReference type="RefSeq" id="WP_038082095.1">
    <property type="nucleotide sequence ID" value="NZ_JHEG04000001.1"/>
</dbReference>
<evidence type="ECO:0000313" key="3">
    <source>
        <dbReference type="Proteomes" id="UP000029738"/>
    </source>
</evidence>
<dbReference type="SUPFAM" id="SSF51126">
    <property type="entry name" value="Pectin lyase-like"/>
    <property type="match status" value="3"/>
</dbReference>
<accession>A0A8S9T9V0</accession>
<dbReference type="SMART" id="SM00912">
    <property type="entry name" value="Haemagg_act"/>
    <property type="match status" value="1"/>
</dbReference>
<keyword evidence="3" id="KW-1185">Reference proteome</keyword>
<reference evidence="2" key="2">
    <citation type="submission" date="2019-11" db="EMBL/GenBank/DDBJ databases">
        <title>Improved Assembly of Tolypothrix boutellei genome.</title>
        <authorList>
            <person name="Sarangi A.N."/>
            <person name="Mukherjee M."/>
            <person name="Ghosh S."/>
            <person name="Singh D."/>
            <person name="Das A."/>
            <person name="Kant S."/>
            <person name="Prusty A."/>
            <person name="Tripathy S."/>
        </authorList>
    </citation>
    <scope>NUCLEOTIDE SEQUENCE</scope>
    <source>
        <strain evidence="2">VB521301</strain>
    </source>
</reference>
<dbReference type="InterPro" id="IPR012334">
    <property type="entry name" value="Pectin_lyas_fold"/>
</dbReference>
<dbReference type="InterPro" id="IPR008638">
    <property type="entry name" value="FhaB/CdiA-like_TPS"/>
</dbReference>
<evidence type="ECO:0000259" key="1">
    <source>
        <dbReference type="SMART" id="SM00912"/>
    </source>
</evidence>
<dbReference type="NCBIfam" id="TIGR01901">
    <property type="entry name" value="adhes_NPXG"/>
    <property type="match status" value="1"/>
</dbReference>